<evidence type="ECO:0000313" key="1">
    <source>
        <dbReference type="EMBL" id="KAK6358316.1"/>
    </source>
</evidence>
<organism evidence="1 2">
    <name type="scientific">Orbilia blumenaviensis</name>
    <dbReference type="NCBI Taxonomy" id="1796055"/>
    <lineage>
        <taxon>Eukaryota</taxon>
        <taxon>Fungi</taxon>
        <taxon>Dikarya</taxon>
        <taxon>Ascomycota</taxon>
        <taxon>Pezizomycotina</taxon>
        <taxon>Orbiliomycetes</taxon>
        <taxon>Orbiliales</taxon>
        <taxon>Orbiliaceae</taxon>
        <taxon>Orbilia</taxon>
    </lineage>
</organism>
<dbReference type="AlphaFoldDB" id="A0AAV9VB19"/>
<comment type="caution">
    <text evidence="1">The sequence shown here is derived from an EMBL/GenBank/DDBJ whole genome shotgun (WGS) entry which is preliminary data.</text>
</comment>
<gene>
    <name evidence="1" type="ORF">TWF730_007662</name>
</gene>
<reference evidence="1 2" key="1">
    <citation type="submission" date="2019-10" db="EMBL/GenBank/DDBJ databases">
        <authorList>
            <person name="Palmer J.M."/>
        </authorList>
    </citation>
    <scope>NUCLEOTIDE SEQUENCE [LARGE SCALE GENOMIC DNA]</scope>
    <source>
        <strain evidence="1 2">TWF730</strain>
    </source>
</reference>
<protein>
    <submittedName>
        <fullName evidence="1">Uncharacterized protein</fullName>
    </submittedName>
</protein>
<evidence type="ECO:0000313" key="2">
    <source>
        <dbReference type="Proteomes" id="UP001373714"/>
    </source>
</evidence>
<accession>A0AAV9VB19</accession>
<dbReference type="Proteomes" id="UP001373714">
    <property type="component" value="Unassembled WGS sequence"/>
</dbReference>
<dbReference type="EMBL" id="JAVHNS010000004">
    <property type="protein sequence ID" value="KAK6358316.1"/>
    <property type="molecule type" value="Genomic_DNA"/>
</dbReference>
<proteinExistence type="predicted"/>
<sequence length="122" mass="14036">MKIAEASTDEELGIFITKLRNERPSQRNGRKIRAGTVHRSYVSPKAVLPKMFYKDEEDWVCDIEYAVNLAREISVSCTEGSGLLKSQNRNREVLERVCAELRGMLKGMCRKRNEKFVSGYTF</sequence>
<name>A0AAV9VB19_9PEZI</name>
<keyword evidence="2" id="KW-1185">Reference proteome</keyword>